<dbReference type="Pfam" id="PF10296">
    <property type="entry name" value="MMM1"/>
    <property type="match status" value="1"/>
</dbReference>
<protein>
    <recommendedName>
        <fullName evidence="8">Maintenance of mitochondrial morphology protein 1</fullName>
    </recommendedName>
</protein>
<dbReference type="Proteomes" id="UP001527925">
    <property type="component" value="Unassembled WGS sequence"/>
</dbReference>
<feature type="compositionally biased region" description="Polar residues" evidence="9">
    <location>
        <begin position="256"/>
        <end position="273"/>
    </location>
</feature>
<evidence type="ECO:0000256" key="2">
    <source>
        <dbReference type="ARBA" id="ARBA00022692"/>
    </source>
</evidence>
<dbReference type="CDD" id="cd21671">
    <property type="entry name" value="SMP_Mmm1"/>
    <property type="match status" value="1"/>
</dbReference>
<keyword evidence="3 8" id="KW-0256">Endoplasmic reticulum</keyword>
<keyword evidence="2 8" id="KW-0812">Transmembrane</keyword>
<dbReference type="EMBL" id="JADGIZ020000047">
    <property type="protein sequence ID" value="KAL2913362.1"/>
    <property type="molecule type" value="Genomic_DNA"/>
</dbReference>
<gene>
    <name evidence="8 12" type="primary">MMM1</name>
    <name evidence="12" type="ORF">HK105_207107</name>
</gene>
<evidence type="ECO:0000256" key="1">
    <source>
        <dbReference type="ARBA" id="ARBA00022448"/>
    </source>
</evidence>
<organism evidence="12 13">
    <name type="scientific">Polyrhizophydium stewartii</name>
    <dbReference type="NCBI Taxonomy" id="2732419"/>
    <lineage>
        <taxon>Eukaryota</taxon>
        <taxon>Fungi</taxon>
        <taxon>Fungi incertae sedis</taxon>
        <taxon>Chytridiomycota</taxon>
        <taxon>Chytridiomycota incertae sedis</taxon>
        <taxon>Chytridiomycetes</taxon>
        <taxon>Rhizophydiales</taxon>
        <taxon>Rhizophydiales incertae sedis</taxon>
        <taxon>Polyrhizophydium</taxon>
    </lineage>
</organism>
<evidence type="ECO:0000256" key="4">
    <source>
        <dbReference type="ARBA" id="ARBA00022989"/>
    </source>
</evidence>
<name>A0ABR4N1F6_9FUNG</name>
<comment type="function">
    <text evidence="8">Component of the ERMES/MDM complex, which serves as a molecular tether to connect the endoplasmic reticulum (ER) and mitochondria. Components of this complex are involved in the control of mitochondrial shape and protein biogenesis, and function in nonvesicular lipid trafficking between the ER and mitochondria. The MDM12-MMM1 subcomplex functions in the major beta-barrel assembly pathway that is responsible for biogenesis of all outer membrane beta-barrel proteins, and acts in a late step after the SAM complex. The MDM10-MDM12-MMM1 subcomplex further acts in the TOM40-specific pathway after the action of the MDM12-MMM1 complex. Essential for establishing and maintaining the structure of mitochondria and maintenance of mtDNA nucleoids.</text>
</comment>
<accession>A0ABR4N1F6</accession>
<keyword evidence="5" id="KW-0445">Lipid transport</keyword>
<dbReference type="HAMAP" id="MF_03103">
    <property type="entry name" value="Mmm1"/>
    <property type="match status" value="1"/>
</dbReference>
<dbReference type="PANTHER" id="PTHR13466">
    <property type="entry name" value="TEX2 PROTEIN-RELATED"/>
    <property type="match status" value="1"/>
</dbReference>
<keyword evidence="1" id="KW-0813">Transport</keyword>
<keyword evidence="6" id="KW-0446">Lipid-binding</keyword>
<feature type="region of interest" description="Disordered" evidence="9">
    <location>
        <begin position="357"/>
        <end position="380"/>
    </location>
</feature>
<keyword evidence="4 8" id="KW-1133">Transmembrane helix</keyword>
<evidence type="ECO:0000256" key="8">
    <source>
        <dbReference type="HAMAP-Rule" id="MF_03103"/>
    </source>
</evidence>
<dbReference type="PANTHER" id="PTHR13466:SF0">
    <property type="entry name" value="SMP-LTD DOMAIN-CONTAINING PROTEIN"/>
    <property type="match status" value="1"/>
</dbReference>
<comment type="similarity">
    <text evidence="8">Belongs to the MMM1 family.</text>
</comment>
<evidence type="ECO:0000313" key="13">
    <source>
        <dbReference type="Proteomes" id="UP001527925"/>
    </source>
</evidence>
<feature type="topological domain" description="Cytoplasmic" evidence="8">
    <location>
        <begin position="67"/>
        <end position="464"/>
    </location>
</feature>
<keyword evidence="13" id="KW-1185">Reference proteome</keyword>
<feature type="domain" description="SMP-LTD" evidence="11">
    <location>
        <begin position="116"/>
        <end position="350"/>
    </location>
</feature>
<feature type="compositionally biased region" description="Low complexity" evidence="9">
    <location>
        <begin position="358"/>
        <end position="380"/>
    </location>
</feature>
<dbReference type="PROSITE" id="PS51847">
    <property type="entry name" value="SMP"/>
    <property type="match status" value="1"/>
</dbReference>
<evidence type="ECO:0000256" key="7">
    <source>
        <dbReference type="ARBA" id="ARBA00023136"/>
    </source>
</evidence>
<feature type="region of interest" description="Disordered" evidence="9">
    <location>
        <begin position="251"/>
        <end position="286"/>
    </location>
</feature>
<feature type="transmembrane region" description="Helical" evidence="10">
    <location>
        <begin position="47"/>
        <end position="66"/>
    </location>
</feature>
<evidence type="ECO:0000256" key="3">
    <source>
        <dbReference type="ARBA" id="ARBA00022824"/>
    </source>
</evidence>
<evidence type="ECO:0000256" key="9">
    <source>
        <dbReference type="SAM" id="MobiDB-lite"/>
    </source>
</evidence>
<evidence type="ECO:0000313" key="12">
    <source>
        <dbReference type="EMBL" id="KAL2913362.1"/>
    </source>
</evidence>
<comment type="caution">
    <text evidence="12">The sequence shown here is derived from an EMBL/GenBank/DDBJ whole genome shotgun (WGS) entry which is preliminary data.</text>
</comment>
<comment type="subunit">
    <text evidence="8">Homodimer. Component of the ER-mitochondria encounter structure (ERMES) or MDM complex, composed of MMM1, MDM10, MDM12 and MDM34. A MMM1 homodimer associates with one molecule of MDM12 on each side in a pairwise head-to-tail manner, and the SMP-LTD domains of MMM1 and MDM12 generate a continuous hydrophobic tunnel for phospholipid trafficking.</text>
</comment>
<evidence type="ECO:0000256" key="10">
    <source>
        <dbReference type="SAM" id="Phobius"/>
    </source>
</evidence>
<evidence type="ECO:0000259" key="11">
    <source>
        <dbReference type="PROSITE" id="PS51847"/>
    </source>
</evidence>
<feature type="topological domain" description="Lumenal" evidence="8">
    <location>
        <begin position="1"/>
        <end position="45"/>
    </location>
</feature>
<proteinExistence type="inferred from homology"/>
<reference evidence="12 13" key="1">
    <citation type="submission" date="2023-09" db="EMBL/GenBank/DDBJ databases">
        <title>Pangenome analysis of Batrachochytrium dendrobatidis and related Chytrids.</title>
        <authorList>
            <person name="Yacoub M.N."/>
            <person name="Stajich J.E."/>
            <person name="James T.Y."/>
        </authorList>
    </citation>
    <scope>NUCLEOTIDE SEQUENCE [LARGE SCALE GENOMIC DNA]</scope>
    <source>
        <strain evidence="12 13">JEL0888</strain>
    </source>
</reference>
<comment type="subcellular location">
    <subcellularLocation>
        <location evidence="8">Endoplasmic reticulum membrane</location>
        <topology evidence="8">Single-pass type I membrane protein</topology>
    </subcellularLocation>
    <text evidence="8">The ERMES/MDM complex localizes to a few discrete foci (around 10 per single cell), that represent mitochondria-endoplasmic reticulum junctions. These foci are often found next to mtDNA nucleoids.</text>
</comment>
<dbReference type="InterPro" id="IPR019411">
    <property type="entry name" value="MMM1_dom"/>
</dbReference>
<evidence type="ECO:0000256" key="6">
    <source>
        <dbReference type="ARBA" id="ARBA00023121"/>
    </source>
</evidence>
<sequence length="464" mass="48510">MATDAIQQAAAAAANAAAAAVSAAAGTDRTIEAAVQLANKEFIKGFIAGQVILFILIFFLFKVFLLRNSDETRAELARRLERRIAVPRPKTVSAAQRRTLDSLILGKIGYDPAQHPFESCGWFNTLVAQLLATYRTDAEFLSKVVQTLDGLMNNERKPSFVGPISITDFSLGEEYPVFKNARVRVPESESGIRVQVDFSFDDQITLGIETQMLINWPKPGMASLPISLALSIVKFSGTLMLEFVPEPLVPHGHAAGQSQTPQPQMAGSMHASQTSEGGSTTGGGSAVGHQTSVSLSILDDFLLEFEVRSLLGHRTKVKDLPKLTSLICNKLRSMFVDELVWPSRKLVRLPNGQDMRVAGAPPASASAPSSAPGAPRPATSAALAHTALGSAAASAPTSPSHLHKPLPTAPFDGMSGAVSAAVPSVAASAAADVAASASSATLPVFGPNGAAGKTLGLAASLAVK</sequence>
<dbReference type="InterPro" id="IPR027537">
    <property type="entry name" value="Mmm1"/>
</dbReference>
<evidence type="ECO:0000256" key="5">
    <source>
        <dbReference type="ARBA" id="ARBA00023055"/>
    </source>
</evidence>
<dbReference type="InterPro" id="IPR031468">
    <property type="entry name" value="SMP_LBD"/>
</dbReference>
<keyword evidence="7 8" id="KW-0472">Membrane</keyword>